<evidence type="ECO:0000256" key="5">
    <source>
        <dbReference type="ARBA" id="ARBA00023136"/>
    </source>
</evidence>
<keyword evidence="5 7" id="KW-0472">Membrane</keyword>
<evidence type="ECO:0000256" key="6">
    <source>
        <dbReference type="SAM" id="MobiDB-lite"/>
    </source>
</evidence>
<comment type="subcellular location">
    <subcellularLocation>
        <location evidence="1">Membrane</location>
        <topology evidence="1">Multi-pass membrane protein</topology>
    </subcellularLocation>
</comment>
<evidence type="ECO:0000313" key="8">
    <source>
        <dbReference type="EMBL" id="EAQ71527.1"/>
    </source>
</evidence>
<protein>
    <recommendedName>
        <fullName evidence="9">Allantoate permease</fullName>
    </recommendedName>
</protein>
<evidence type="ECO:0000256" key="7">
    <source>
        <dbReference type="SAM" id="Phobius"/>
    </source>
</evidence>
<keyword evidence="3 7" id="KW-0812">Transmembrane</keyword>
<feature type="compositionally biased region" description="Basic and acidic residues" evidence="6">
    <location>
        <begin position="1"/>
        <end position="12"/>
    </location>
</feature>
<feature type="transmembrane region" description="Helical" evidence="7">
    <location>
        <begin position="204"/>
        <end position="224"/>
    </location>
</feature>
<evidence type="ECO:0000256" key="3">
    <source>
        <dbReference type="ARBA" id="ARBA00022692"/>
    </source>
</evidence>
<dbReference type="SUPFAM" id="SSF103473">
    <property type="entry name" value="MFS general substrate transporter"/>
    <property type="match status" value="1"/>
</dbReference>
<proteinExistence type="predicted"/>
<dbReference type="PANTHER" id="PTHR43791">
    <property type="entry name" value="PERMEASE-RELATED"/>
    <property type="match status" value="1"/>
</dbReference>
<evidence type="ECO:0000256" key="2">
    <source>
        <dbReference type="ARBA" id="ARBA00022448"/>
    </source>
</evidence>
<evidence type="ECO:0000256" key="4">
    <source>
        <dbReference type="ARBA" id="ARBA00022989"/>
    </source>
</evidence>
<feature type="transmembrane region" description="Helical" evidence="7">
    <location>
        <begin position="415"/>
        <end position="436"/>
    </location>
</feature>
<dbReference type="Gene3D" id="1.20.1250.20">
    <property type="entry name" value="MFS general substrate transporter like domains"/>
    <property type="match status" value="1"/>
</dbReference>
<reference evidence="8" key="1">
    <citation type="submission" date="2005-01" db="EMBL/GenBank/DDBJ databases">
        <title>The sequence of Magnaporthe grisea chromosome 7.</title>
        <authorList>
            <person name="Thon M.R."/>
            <person name="Pan H."/>
            <person name="Diener A."/>
            <person name="Papalas J."/>
            <person name="Taro A."/>
            <person name="Mitchell T."/>
            <person name="Dean R.A."/>
        </authorList>
    </citation>
    <scope>NUCLEOTIDE SEQUENCE</scope>
    <source>
        <strain evidence="8">70-15</strain>
    </source>
</reference>
<feature type="transmembrane region" description="Helical" evidence="7">
    <location>
        <begin position="381"/>
        <end position="403"/>
    </location>
</feature>
<sequence>MTTVLSRDKGGKSEYGSTSSLGGSAPLGVPRKYRRFFWQKKAPHDPDAIATQVSVFDDQETAEKYHPRQDWENYHRFDTQFRWTWREEDRVIRKMDIRIMFWACIMFMSLELDRANLVQALTDNFLPDLHMTTNDYNLGNSVFRLSFLCAELPSQLISKWMGPDRWIPTQMTLWSIVAASQFWLSGRSSFLACRALLGILQGGFIPDGLMTLMIGLFSFVLMPAGPCQTAHWFRGKKGWFNEREEKIMVNRVLREDPNKSSMHNREPITPKLLWQSMKDYDLWYKHPFRPQTAKLKRRVQVITMLGVTYIAEIWGNLTFSAMIGQLWALPLLAYMAVTNLGAVNKWVVWTVTTLLLSYPNAHPIQVGWNSRNSNSVRLRTVSAACYNMFVQAGAVVGANIYRADDAPNYPRGNRALLGMVCMNVALYLLVKTYYVLRNRSRAQRWDAMTPDQRLHYLATTKDEGNKRMDFRFQH</sequence>
<evidence type="ECO:0000256" key="1">
    <source>
        <dbReference type="ARBA" id="ARBA00004141"/>
    </source>
</evidence>
<feature type="region of interest" description="Disordered" evidence="6">
    <location>
        <begin position="1"/>
        <end position="22"/>
    </location>
</feature>
<name>Q2KEV2_PYRO7</name>
<gene>
    <name evidence="8" type="ORF">MGCH7_ch7g934</name>
</gene>
<dbReference type="PANTHER" id="PTHR43791:SF65">
    <property type="entry name" value="MAJOR FACILITATOR SUPERFAMILY (MFS) PROFILE DOMAIN-CONTAINING PROTEIN-RELATED"/>
    <property type="match status" value="1"/>
</dbReference>
<evidence type="ECO:0008006" key="9">
    <source>
        <dbReference type="Google" id="ProtNLM"/>
    </source>
</evidence>
<keyword evidence="4 7" id="KW-1133">Transmembrane helix</keyword>
<accession>Q2KEV2</accession>
<dbReference type="GO" id="GO:0022857">
    <property type="term" value="F:transmembrane transporter activity"/>
    <property type="evidence" value="ECO:0007669"/>
    <property type="project" value="TreeGrafter"/>
</dbReference>
<dbReference type="AlphaFoldDB" id="Q2KEV2"/>
<organism evidence="8">
    <name type="scientific">Pyricularia oryzae (strain 70-15 / ATCC MYA-4617 / FGSC 8958)</name>
    <name type="common">Rice blast fungus</name>
    <name type="synonym">Magnaporthe oryzae</name>
    <dbReference type="NCBI Taxonomy" id="242507"/>
    <lineage>
        <taxon>Eukaryota</taxon>
        <taxon>Fungi</taxon>
        <taxon>Dikarya</taxon>
        <taxon>Ascomycota</taxon>
        <taxon>Pezizomycotina</taxon>
        <taxon>Sordariomycetes</taxon>
        <taxon>Sordariomycetidae</taxon>
        <taxon>Magnaporthales</taxon>
        <taxon>Pyriculariaceae</taxon>
        <taxon>Pyricularia</taxon>
    </lineage>
</organism>
<dbReference type="GO" id="GO:0016020">
    <property type="term" value="C:membrane"/>
    <property type="evidence" value="ECO:0007669"/>
    <property type="project" value="UniProtKB-SubCell"/>
</dbReference>
<feature type="transmembrane region" description="Helical" evidence="7">
    <location>
        <begin position="301"/>
        <end position="323"/>
    </location>
</feature>
<dbReference type="EMBL" id="CM000230">
    <property type="protein sequence ID" value="EAQ71527.1"/>
    <property type="molecule type" value="Genomic_DNA"/>
</dbReference>
<keyword evidence="2" id="KW-0813">Transport</keyword>
<dbReference type="InterPro" id="IPR036259">
    <property type="entry name" value="MFS_trans_sf"/>
</dbReference>